<keyword evidence="6" id="KW-1185">Reference proteome</keyword>
<comment type="similarity">
    <text evidence="2">Belongs to the EspG family.</text>
</comment>
<protein>
    <submittedName>
        <fullName evidence="5">ESX secretion-associated protein EspG</fullName>
    </submittedName>
</protein>
<evidence type="ECO:0000256" key="2">
    <source>
        <dbReference type="ARBA" id="ARBA00006411"/>
    </source>
</evidence>
<proteinExistence type="inferred from homology"/>
<reference evidence="5 6" key="1">
    <citation type="submission" date="2018-09" db="EMBL/GenBank/DDBJ databases">
        <title>YIM PH 21725 draft genome.</title>
        <authorList>
            <person name="Miao C."/>
        </authorList>
    </citation>
    <scope>NUCLEOTIDE SEQUENCE [LARGE SCALE GENOMIC DNA]</scope>
    <source>
        <strain evidence="6">YIM PH21725</strain>
    </source>
</reference>
<accession>A0A419IAL6</accession>
<evidence type="ECO:0000313" key="6">
    <source>
        <dbReference type="Proteomes" id="UP000285112"/>
    </source>
</evidence>
<evidence type="ECO:0000313" key="5">
    <source>
        <dbReference type="EMBL" id="RJQ90679.1"/>
    </source>
</evidence>
<gene>
    <name evidence="5" type="ORF">D5S19_02890</name>
</gene>
<evidence type="ECO:0000256" key="4">
    <source>
        <dbReference type="ARBA" id="ARBA00023186"/>
    </source>
</evidence>
<dbReference type="Proteomes" id="UP000285112">
    <property type="component" value="Unassembled WGS sequence"/>
</dbReference>
<comment type="caution">
    <text evidence="5">The sequence shown here is derived from an EMBL/GenBank/DDBJ whole genome shotgun (WGS) entry which is preliminary data.</text>
</comment>
<dbReference type="InterPro" id="IPR025734">
    <property type="entry name" value="EspG"/>
</dbReference>
<comment type="subcellular location">
    <subcellularLocation>
        <location evidence="1">Cytoplasm</location>
    </subcellularLocation>
</comment>
<evidence type="ECO:0000256" key="3">
    <source>
        <dbReference type="ARBA" id="ARBA00022490"/>
    </source>
</evidence>
<keyword evidence="3" id="KW-0963">Cytoplasm</keyword>
<dbReference type="Pfam" id="PF14011">
    <property type="entry name" value="ESX-1_EspG"/>
    <property type="match status" value="1"/>
</dbReference>
<name>A0A419IAL6_9PSEU</name>
<dbReference type="EMBL" id="QZFV01000032">
    <property type="protein sequence ID" value="RJQ90679.1"/>
    <property type="molecule type" value="Genomic_DNA"/>
</dbReference>
<organism evidence="5 6">
    <name type="scientific">Amycolatopsis panacis</name>
    <dbReference type="NCBI Taxonomy" id="2340917"/>
    <lineage>
        <taxon>Bacteria</taxon>
        <taxon>Bacillati</taxon>
        <taxon>Actinomycetota</taxon>
        <taxon>Actinomycetes</taxon>
        <taxon>Pseudonocardiales</taxon>
        <taxon>Pseudonocardiaceae</taxon>
        <taxon>Amycolatopsis</taxon>
    </lineage>
</organism>
<keyword evidence="4" id="KW-0143">Chaperone</keyword>
<sequence>MSTSCSVAIPTVCVPPHPPSEHDTLLRSPLRFSRAGYQNLVRRLDRTDPHPTLIGGEKWYPAEEQVRQDSNADAELAAAGWPARDFSEVIGLLQRPSVDRYCWARINGRDLTLQAASAGRDAVLAIADHDTITLFPSSAEAAARDLVAALPDTPPAANLHSLSCSEADYRAALSGNPPATRTNSARDARRAVEWMQAPRVHTGRLYVAIRRGTERIRNEHPPYWIDTEQGRFTAAVTNGWLSIGRARIDDLTRMLHTIEAGLRT</sequence>
<dbReference type="AlphaFoldDB" id="A0A419IAL6"/>
<evidence type="ECO:0000256" key="1">
    <source>
        <dbReference type="ARBA" id="ARBA00004496"/>
    </source>
</evidence>